<sequence>MPVRKHLAWYCKGFPGAGEMRVKLVQANSVAEVEEIVLYFQNILS</sequence>
<comment type="caution">
    <text evidence="1">The sequence shown here is derived from an EMBL/GenBank/DDBJ whole genome shotgun (WGS) entry which is preliminary data.</text>
</comment>
<evidence type="ECO:0000313" key="1">
    <source>
        <dbReference type="EMBL" id="PIR99085.1"/>
    </source>
</evidence>
<organism evidence="1 2">
    <name type="scientific">Candidatus Collierbacteria bacterium CG10_big_fil_rev_8_21_14_0_10_44_9</name>
    <dbReference type="NCBI Taxonomy" id="1974535"/>
    <lineage>
        <taxon>Bacteria</taxon>
        <taxon>Candidatus Collieribacteriota</taxon>
    </lineage>
</organism>
<evidence type="ECO:0008006" key="3">
    <source>
        <dbReference type="Google" id="ProtNLM"/>
    </source>
</evidence>
<dbReference type="Gene3D" id="1.10.1200.80">
    <property type="entry name" value="Putative flavin oxidoreducatase, domain 2"/>
    <property type="match status" value="1"/>
</dbReference>
<protein>
    <recommendedName>
        <fullName evidence="3">DUS-like FMN-binding domain-containing protein</fullName>
    </recommendedName>
</protein>
<dbReference type="AlphaFoldDB" id="A0A2H0VJ00"/>
<reference evidence="2" key="1">
    <citation type="submission" date="2017-09" db="EMBL/GenBank/DDBJ databases">
        <title>Depth-based differentiation of microbial function through sediment-hosted aquifers and enrichment of novel symbionts in the deep terrestrial subsurface.</title>
        <authorList>
            <person name="Probst A.J."/>
            <person name="Ladd B."/>
            <person name="Jarett J.K."/>
            <person name="Geller-Mcgrath D.E."/>
            <person name="Sieber C.M.K."/>
            <person name="Emerson J.B."/>
            <person name="Anantharaman K."/>
            <person name="Thomas B.C."/>
            <person name="Malmstrom R."/>
            <person name="Stieglmeier M."/>
            <person name="Klingl A."/>
            <person name="Woyke T."/>
            <person name="Ryan C.M."/>
            <person name="Banfield J.F."/>
        </authorList>
    </citation>
    <scope>NUCLEOTIDE SEQUENCE [LARGE SCALE GENOMIC DNA]</scope>
</reference>
<evidence type="ECO:0000313" key="2">
    <source>
        <dbReference type="Proteomes" id="UP000230796"/>
    </source>
</evidence>
<name>A0A2H0VJ00_9BACT</name>
<dbReference type="GO" id="GO:0016491">
    <property type="term" value="F:oxidoreductase activity"/>
    <property type="evidence" value="ECO:0007669"/>
    <property type="project" value="InterPro"/>
</dbReference>
<dbReference type="Proteomes" id="UP000230796">
    <property type="component" value="Unassembled WGS sequence"/>
</dbReference>
<proteinExistence type="predicted"/>
<dbReference type="InterPro" id="IPR024036">
    <property type="entry name" value="tRNA-dHydroUridine_Synthase_C"/>
</dbReference>
<gene>
    <name evidence="1" type="ORF">COT87_01330</name>
</gene>
<accession>A0A2H0VJ00</accession>
<dbReference type="EMBL" id="PFAF01000025">
    <property type="protein sequence ID" value="PIR99085.1"/>
    <property type="molecule type" value="Genomic_DNA"/>
</dbReference>